<name>A0A0N0BL36_THEAQ</name>
<keyword evidence="1" id="KW-0732">Signal</keyword>
<sequence length="168" mass="17535">MKNMIKKLALIGTMALGTLALAQASDTQTLSIKVDTLEELVVVAGKTQSDSITDPEVIKAGNYQKDFDTTLRFTTNANALRKVVAAASFSAPQGATLQASILATGFSTQAGTGPTQDVPLSTSPADLITGIKNVSAKEASFKVRVSIPDTPIIAGAYQVVITYTLMAQ</sequence>
<dbReference type="AlphaFoldDB" id="A0A0N0BL36"/>
<feature type="chain" id="PRO_5014234280" evidence="1">
    <location>
        <begin position="25"/>
        <end position="168"/>
    </location>
</feature>
<feature type="signal peptide" evidence="1">
    <location>
        <begin position="1"/>
        <end position="24"/>
    </location>
</feature>
<protein>
    <submittedName>
        <fullName evidence="2">Uncharacterized protein</fullName>
    </submittedName>
</protein>
<evidence type="ECO:0000313" key="2">
    <source>
        <dbReference type="EMBL" id="KOX88993.1"/>
    </source>
</evidence>
<proteinExistence type="predicted"/>
<evidence type="ECO:0000313" key="4">
    <source>
        <dbReference type="Proteomes" id="UP000037685"/>
    </source>
</evidence>
<comment type="caution">
    <text evidence="2">The sequence shown here is derived from an EMBL/GenBank/DDBJ whole genome shotgun (WGS) entry which is preliminary data.</text>
</comment>
<reference evidence="2 4" key="1">
    <citation type="submission" date="2015-07" db="EMBL/GenBank/DDBJ databases">
        <authorList>
            <person name="Noorani M."/>
        </authorList>
    </citation>
    <scope>NUCLEOTIDE SEQUENCE [LARGE SCALE GENOMIC DNA]</scope>
    <source>
        <strain evidence="4">ATCC 25104 / DSM 625 / JCM 10724 / NBRC 103206 / NCIMB 11243 / YT-1</strain>
        <strain evidence="2">YT-1</strain>
    </source>
</reference>
<dbReference type="EMBL" id="LHCI01000106">
    <property type="protein sequence ID" value="KOX88993.1"/>
    <property type="molecule type" value="Genomic_DNA"/>
</dbReference>
<dbReference type="RefSeq" id="WP_053766932.1">
    <property type="nucleotide sequence ID" value="NZ_LHCI01000106.1"/>
</dbReference>
<dbReference type="EMBL" id="LHCI01000106">
    <property type="protein sequence ID" value="KOX91154.1"/>
    <property type="molecule type" value="Genomic_DNA"/>
</dbReference>
<dbReference type="PATRIC" id="fig|271.14.peg.225"/>
<evidence type="ECO:0000256" key="1">
    <source>
        <dbReference type="SAM" id="SignalP"/>
    </source>
</evidence>
<organism evidence="2 4">
    <name type="scientific">Thermus aquaticus</name>
    <dbReference type="NCBI Taxonomy" id="271"/>
    <lineage>
        <taxon>Bacteria</taxon>
        <taxon>Thermotogati</taxon>
        <taxon>Deinococcota</taxon>
        <taxon>Deinococci</taxon>
        <taxon>Thermales</taxon>
        <taxon>Thermaceae</taxon>
        <taxon>Thermus</taxon>
    </lineage>
</organism>
<dbReference type="Proteomes" id="UP000037685">
    <property type="component" value="Unassembled WGS sequence"/>
</dbReference>
<accession>A0A0N0BL36</accession>
<gene>
    <name evidence="2" type="ORF">BVI061214_00136</name>
    <name evidence="3" type="ORF">BVI061214_02358</name>
</gene>
<evidence type="ECO:0000313" key="3">
    <source>
        <dbReference type="EMBL" id="KOX91154.1"/>
    </source>
</evidence>